<feature type="compositionally biased region" description="Basic and acidic residues" evidence="1">
    <location>
        <begin position="199"/>
        <end position="213"/>
    </location>
</feature>
<evidence type="ECO:0000313" key="2">
    <source>
        <dbReference type="EMBL" id="KAK2151779.1"/>
    </source>
</evidence>
<keyword evidence="3" id="KW-1185">Reference proteome</keyword>
<dbReference type="AlphaFoldDB" id="A0AAD9N2F9"/>
<protein>
    <submittedName>
        <fullName evidence="2">Uncharacterized protein</fullName>
    </submittedName>
</protein>
<feature type="compositionally biased region" description="Basic and acidic residues" evidence="1">
    <location>
        <begin position="222"/>
        <end position="233"/>
    </location>
</feature>
<reference evidence="2" key="1">
    <citation type="journal article" date="2023" name="Mol. Biol. Evol.">
        <title>Third-Generation Sequencing Reveals the Adaptive Role of the Epigenome in Three Deep-Sea Polychaetes.</title>
        <authorList>
            <person name="Perez M."/>
            <person name="Aroh O."/>
            <person name="Sun Y."/>
            <person name="Lan Y."/>
            <person name="Juniper S.K."/>
            <person name="Young C.R."/>
            <person name="Angers B."/>
            <person name="Qian P.Y."/>
        </authorList>
    </citation>
    <scope>NUCLEOTIDE SEQUENCE</scope>
    <source>
        <strain evidence="2">P08H-3</strain>
    </source>
</reference>
<evidence type="ECO:0000256" key="1">
    <source>
        <dbReference type="SAM" id="MobiDB-lite"/>
    </source>
</evidence>
<feature type="compositionally biased region" description="Polar residues" evidence="1">
    <location>
        <begin position="158"/>
        <end position="178"/>
    </location>
</feature>
<feature type="compositionally biased region" description="Low complexity" evidence="1">
    <location>
        <begin position="139"/>
        <end position="153"/>
    </location>
</feature>
<evidence type="ECO:0000313" key="3">
    <source>
        <dbReference type="Proteomes" id="UP001208570"/>
    </source>
</evidence>
<name>A0AAD9N2F9_9ANNE</name>
<feature type="region of interest" description="Disordered" evidence="1">
    <location>
        <begin position="114"/>
        <end position="233"/>
    </location>
</feature>
<feature type="compositionally biased region" description="Low complexity" evidence="1">
    <location>
        <begin position="179"/>
        <end position="193"/>
    </location>
</feature>
<proteinExistence type="predicted"/>
<sequence>MTTYGLPRQVITFLRHLEVYREFLRWEISEGSHKVTLTLCWNFRKRRGIHESLWSRLQRTLHLNQSPNDSVIPRDLSHLLVTSPRSSHKTSSSSTFGRRFNWARLSSLSLPARWRHQQSSGGAKNSLRDSTPEPGCLHPVSPSRLSLPVSPSRYSWHGTVQASTPSDTMDTARASTPVTSTPDSIRSSSISPSHVGISCHREDDISRSPEDLVRNSPGENQDELHGGNRDELEKAETGWNETAKNWSELVASSEPSTSSEPMDIPEDKINLDRVNDTVQKCLQTCDSILDKHSTLIL</sequence>
<comment type="caution">
    <text evidence="2">The sequence shown here is derived from an EMBL/GenBank/DDBJ whole genome shotgun (WGS) entry which is preliminary data.</text>
</comment>
<accession>A0AAD9N2F9</accession>
<dbReference type="EMBL" id="JAODUP010000351">
    <property type="protein sequence ID" value="KAK2151779.1"/>
    <property type="molecule type" value="Genomic_DNA"/>
</dbReference>
<gene>
    <name evidence="2" type="ORF">LSH36_351g00008</name>
</gene>
<organism evidence="2 3">
    <name type="scientific">Paralvinella palmiformis</name>
    <dbReference type="NCBI Taxonomy" id="53620"/>
    <lineage>
        <taxon>Eukaryota</taxon>
        <taxon>Metazoa</taxon>
        <taxon>Spiralia</taxon>
        <taxon>Lophotrochozoa</taxon>
        <taxon>Annelida</taxon>
        <taxon>Polychaeta</taxon>
        <taxon>Sedentaria</taxon>
        <taxon>Canalipalpata</taxon>
        <taxon>Terebellida</taxon>
        <taxon>Terebelliformia</taxon>
        <taxon>Alvinellidae</taxon>
        <taxon>Paralvinella</taxon>
    </lineage>
</organism>
<dbReference type="Proteomes" id="UP001208570">
    <property type="component" value="Unassembled WGS sequence"/>
</dbReference>